<dbReference type="EMBL" id="AP021906">
    <property type="protein sequence ID" value="BBP90102.1"/>
    <property type="molecule type" value="Genomic_DNA"/>
</dbReference>
<gene>
    <name evidence="1" type="ORF">BsIDN1_37200</name>
</gene>
<evidence type="ECO:0000313" key="1">
    <source>
        <dbReference type="EMBL" id="BBP90102.1"/>
    </source>
</evidence>
<dbReference type="AlphaFoldDB" id="A0A5S9MBY5"/>
<name>A0A5S9MBY5_BACIA</name>
<dbReference type="Proteomes" id="UP000464658">
    <property type="component" value="Chromosome"/>
</dbReference>
<evidence type="ECO:0000313" key="2">
    <source>
        <dbReference type="Proteomes" id="UP000464658"/>
    </source>
</evidence>
<organism evidence="1 2">
    <name type="scientific">Bacillus safensis</name>
    <dbReference type="NCBI Taxonomy" id="561879"/>
    <lineage>
        <taxon>Bacteria</taxon>
        <taxon>Bacillati</taxon>
        <taxon>Bacillota</taxon>
        <taxon>Bacilli</taxon>
        <taxon>Bacillales</taxon>
        <taxon>Bacillaceae</taxon>
        <taxon>Bacillus</taxon>
    </lineage>
</organism>
<proteinExistence type="predicted"/>
<reference evidence="1 2" key="1">
    <citation type="submission" date="2019-12" db="EMBL/GenBank/DDBJ databases">
        <title>Full genome sequence of a Bacillus safensis strain isolated from commercially available natto in Indonesia.</title>
        <authorList>
            <person name="Yoshida M."/>
            <person name="Uomi M."/>
            <person name="Waturangi D."/>
            <person name="Ekaputri J.J."/>
            <person name="Setiamarga D.H.E."/>
        </authorList>
    </citation>
    <scope>NUCLEOTIDE SEQUENCE [LARGE SCALE GENOMIC DNA]</scope>
    <source>
        <strain evidence="1 2">IDN1</strain>
    </source>
</reference>
<accession>A0A5S9MBY5</accession>
<protein>
    <submittedName>
        <fullName evidence="1">Uncharacterized protein</fullName>
    </submittedName>
</protein>
<sequence length="64" mass="7652">MISPIDIFSEFAIFQSESPNLTLYVLDDELFEFVVLLLELEFEDEFEFDDWFPLVFVLPDTFSF</sequence>